<evidence type="ECO:0000313" key="2">
    <source>
        <dbReference type="Proteomes" id="UP000601108"/>
    </source>
</evidence>
<accession>A0A918JUT9</accession>
<dbReference type="EMBL" id="BMWS01000010">
    <property type="protein sequence ID" value="GGX16953.1"/>
    <property type="molecule type" value="Genomic_DNA"/>
</dbReference>
<protein>
    <submittedName>
        <fullName evidence="1">Uncharacterized protein</fullName>
    </submittedName>
</protein>
<reference evidence="1 2" key="1">
    <citation type="journal article" date="2014" name="Int. J. Syst. Evol. Microbiol.">
        <title>Complete genome sequence of Corynebacterium casei LMG S-19264T (=DSM 44701T), isolated from a smear-ripened cheese.</title>
        <authorList>
            <consortium name="US DOE Joint Genome Institute (JGI-PGF)"/>
            <person name="Walter F."/>
            <person name="Albersmeier A."/>
            <person name="Kalinowski J."/>
            <person name="Ruckert C."/>
        </authorList>
    </citation>
    <scope>NUCLEOTIDE SEQUENCE [LARGE SCALE GENOMIC DNA]</scope>
    <source>
        <strain evidence="1 2">KCTC 12285</strain>
    </source>
</reference>
<keyword evidence="2" id="KW-1185">Reference proteome</keyword>
<name>A0A918JUT9_9FLAO</name>
<proteinExistence type="predicted"/>
<dbReference type="Proteomes" id="UP000601108">
    <property type="component" value="Unassembled WGS sequence"/>
</dbReference>
<evidence type="ECO:0000313" key="1">
    <source>
        <dbReference type="EMBL" id="GGX16953.1"/>
    </source>
</evidence>
<sequence>MIVSLILNYSVVAQGLSEAPAYQQGRNLKLDDLFNKVKKGYKDGLPLDKIKGSPYLSENFTRGDVYYETNPIGKLYMRYNIFSDEIEIKKNTKHQEYAALIKSTLINCVINDQKLIYGSFKPINKIAENGYLISLTNPSKAHVLYKRIKKIFRDRGVEASTSLSKASPAKFSTFISYYILTEDSQEAKELPRKSKKLYLLFPEQDHSSISNFIKGQKINLKKEKDLIQLFNFINNLNSKN</sequence>
<gene>
    <name evidence="1" type="ORF">GCM10007384_18170</name>
</gene>
<dbReference type="AlphaFoldDB" id="A0A918JUT9"/>
<comment type="caution">
    <text evidence="1">The sequence shown here is derived from an EMBL/GenBank/DDBJ whole genome shotgun (WGS) entry which is preliminary data.</text>
</comment>
<organism evidence="1 2">
    <name type="scientific">Aquimarina muelleri</name>
    <dbReference type="NCBI Taxonomy" id="279356"/>
    <lineage>
        <taxon>Bacteria</taxon>
        <taxon>Pseudomonadati</taxon>
        <taxon>Bacteroidota</taxon>
        <taxon>Flavobacteriia</taxon>
        <taxon>Flavobacteriales</taxon>
        <taxon>Flavobacteriaceae</taxon>
        <taxon>Aquimarina</taxon>
    </lineage>
</organism>